<dbReference type="SUPFAM" id="SSF158745">
    <property type="entry name" value="LanC-like"/>
    <property type="match status" value="1"/>
</dbReference>
<keyword evidence="1" id="KW-0472">Membrane</keyword>
<keyword evidence="1" id="KW-1133">Transmembrane helix</keyword>
<dbReference type="InterPro" id="IPR007822">
    <property type="entry name" value="LANC-like"/>
</dbReference>
<reference evidence="2" key="1">
    <citation type="submission" date="2022-11" db="EMBL/GenBank/DDBJ databases">
        <title>Dyadobacter pollutisoli sp. nov., isolated from plastic dumped soil.</title>
        <authorList>
            <person name="Kim J.M."/>
            <person name="Kim K.R."/>
            <person name="Lee J.K."/>
            <person name="Hao L."/>
            <person name="Jeon C.O."/>
        </authorList>
    </citation>
    <scope>NUCLEOTIDE SEQUENCE</scope>
    <source>
        <strain evidence="2">U1</strain>
    </source>
</reference>
<dbReference type="SMART" id="SM01260">
    <property type="entry name" value="LANC_like"/>
    <property type="match status" value="1"/>
</dbReference>
<protein>
    <recommendedName>
        <fullName evidence="4">Lanthionine synthetase</fullName>
    </recommendedName>
</protein>
<dbReference type="Gene3D" id="1.50.10.20">
    <property type="match status" value="1"/>
</dbReference>
<evidence type="ECO:0008006" key="4">
    <source>
        <dbReference type="Google" id="ProtNLM"/>
    </source>
</evidence>
<dbReference type="GO" id="GO:0031179">
    <property type="term" value="P:peptide modification"/>
    <property type="evidence" value="ECO:0007669"/>
    <property type="project" value="InterPro"/>
</dbReference>
<dbReference type="EMBL" id="CP112998">
    <property type="protein sequence ID" value="WAC14915.1"/>
    <property type="molecule type" value="Genomic_DNA"/>
</dbReference>
<dbReference type="AlphaFoldDB" id="A0A9E8NDX2"/>
<dbReference type="KEGG" id="dpf:ON006_13305"/>
<keyword evidence="3" id="KW-1185">Reference proteome</keyword>
<evidence type="ECO:0000313" key="3">
    <source>
        <dbReference type="Proteomes" id="UP001164653"/>
    </source>
</evidence>
<sequence>MKIREAGCTSVLQDQRLYTEGVIEDIRASLDPNATNLKYVGYGSGLLSIALFYSFYAKFKNDGKYRLPAIEYFEKSIAAISFRLYDDTILYFREIIEIGLFIQFVKNEGLLPQINAEILRKLDAQISVFMRVKLREGELNHFGAMFAGEYFLTRINENPEAIDHLADLVHAFEKFAIKDQKGYYWKWPFAKRDGIYLGMVCGSSRIITLLSSIYENDILRGDCLRIIDHATDFLLGHEQKPNPGYFPAKSGSTNKSNALLDGDLAIACGLWNAWKVTKRADVNDVIDRTLDLCCIRHTLDDCGVSDASILYGTTGLALRFDRLYRAIRAEKLRDASDFWYAESIRQRKFNNETAGFMARYNQGHLSTNIAFHEGIAGIGIGMMCFLNRDLPLPTMLI</sequence>
<dbReference type="Pfam" id="PF05147">
    <property type="entry name" value="LANC_like"/>
    <property type="match status" value="1"/>
</dbReference>
<dbReference type="RefSeq" id="WP_244820282.1">
    <property type="nucleotide sequence ID" value="NZ_CP112998.1"/>
</dbReference>
<dbReference type="Proteomes" id="UP001164653">
    <property type="component" value="Chromosome"/>
</dbReference>
<organism evidence="2 3">
    <name type="scientific">Dyadobacter pollutisoli</name>
    <dbReference type="NCBI Taxonomy" id="2910158"/>
    <lineage>
        <taxon>Bacteria</taxon>
        <taxon>Pseudomonadati</taxon>
        <taxon>Bacteroidota</taxon>
        <taxon>Cytophagia</taxon>
        <taxon>Cytophagales</taxon>
        <taxon>Spirosomataceae</taxon>
        <taxon>Dyadobacter</taxon>
    </lineage>
</organism>
<feature type="transmembrane region" description="Helical" evidence="1">
    <location>
        <begin position="39"/>
        <end position="56"/>
    </location>
</feature>
<gene>
    <name evidence="2" type="ORF">ON006_13305</name>
</gene>
<evidence type="ECO:0000256" key="1">
    <source>
        <dbReference type="SAM" id="Phobius"/>
    </source>
</evidence>
<evidence type="ECO:0000313" key="2">
    <source>
        <dbReference type="EMBL" id="WAC14915.1"/>
    </source>
</evidence>
<proteinExistence type="predicted"/>
<accession>A0A9E8NDX2</accession>
<keyword evidence="1" id="KW-0812">Transmembrane</keyword>
<name>A0A9E8NDX2_9BACT</name>